<dbReference type="Proteomes" id="UP000228380">
    <property type="component" value="Chromosome 6"/>
</dbReference>
<dbReference type="KEGG" id="pda:103713675"/>
<feature type="region of interest" description="Disordered" evidence="2">
    <location>
        <begin position="242"/>
        <end position="271"/>
    </location>
</feature>
<evidence type="ECO:0000256" key="2">
    <source>
        <dbReference type="SAM" id="MobiDB-lite"/>
    </source>
</evidence>
<dbReference type="PANTHER" id="PTHR46547:SF7">
    <property type="entry name" value="ZINC FINGER PROTEIN GIS"/>
    <property type="match status" value="1"/>
</dbReference>
<dbReference type="PROSITE" id="PS00028">
    <property type="entry name" value="ZINC_FINGER_C2H2_1"/>
    <property type="match status" value="1"/>
</dbReference>
<dbReference type="PANTHER" id="PTHR46547">
    <property type="entry name" value="ZINC FINGER PROTEIN GIS"/>
    <property type="match status" value="1"/>
</dbReference>
<name>A0A8B7CGL3_PHODC</name>
<dbReference type="GO" id="GO:0008270">
    <property type="term" value="F:zinc ion binding"/>
    <property type="evidence" value="ECO:0007669"/>
    <property type="project" value="UniProtKB-KW"/>
</dbReference>
<reference evidence="4" key="1">
    <citation type="journal article" date="2019" name="Nat. Commun.">
        <title>Genome-wide association mapping of date palm fruit traits.</title>
        <authorList>
            <person name="Hazzouri K.M."/>
            <person name="Gros-Balthazard M."/>
            <person name="Flowers J.M."/>
            <person name="Copetti D."/>
            <person name="Lemansour A."/>
            <person name="Lebrun M."/>
            <person name="Masmoudi K."/>
            <person name="Ferrand S."/>
            <person name="Dhar M.I."/>
            <person name="Fresquez Z.A."/>
            <person name="Rosas U."/>
            <person name="Zhang J."/>
            <person name="Talag J."/>
            <person name="Lee S."/>
            <person name="Kudrna D."/>
            <person name="Powell R.F."/>
            <person name="Leitch I.J."/>
            <person name="Krueger R.R."/>
            <person name="Wing R.A."/>
            <person name="Amiri K.M.A."/>
            <person name="Purugganan M.D."/>
        </authorList>
    </citation>
    <scope>NUCLEOTIDE SEQUENCE [LARGE SCALE GENOMIC DNA]</scope>
    <source>
        <strain evidence="4">cv. Khalas</strain>
    </source>
</reference>
<dbReference type="InterPro" id="IPR044291">
    <property type="entry name" value="GIS/GIS2/ZFP8"/>
</dbReference>
<reference evidence="5" key="2">
    <citation type="submission" date="2025-08" db="UniProtKB">
        <authorList>
            <consortium name="RefSeq"/>
        </authorList>
    </citation>
    <scope>IDENTIFICATION</scope>
    <source>
        <tissue evidence="5">Young leaves</tissue>
    </source>
</reference>
<dbReference type="OrthoDB" id="9442240at2759"/>
<dbReference type="SUPFAM" id="SSF57667">
    <property type="entry name" value="beta-beta-alpha zinc fingers"/>
    <property type="match status" value="1"/>
</dbReference>
<feature type="domain" description="C2H2-type" evidence="3">
    <location>
        <begin position="79"/>
        <end position="106"/>
    </location>
</feature>
<keyword evidence="4" id="KW-1185">Reference proteome</keyword>
<keyword evidence="1" id="KW-0479">Metal-binding</keyword>
<evidence type="ECO:0000256" key="1">
    <source>
        <dbReference type="PROSITE-ProRule" id="PRU00042"/>
    </source>
</evidence>
<keyword evidence="1" id="KW-0862">Zinc</keyword>
<dbReference type="GO" id="GO:0003700">
    <property type="term" value="F:DNA-binding transcription factor activity"/>
    <property type="evidence" value="ECO:0007669"/>
    <property type="project" value="InterPro"/>
</dbReference>
<dbReference type="InterPro" id="IPR036236">
    <property type="entry name" value="Znf_C2H2_sf"/>
</dbReference>
<dbReference type="GeneID" id="103713675"/>
<dbReference type="PROSITE" id="PS50157">
    <property type="entry name" value="ZINC_FINGER_C2H2_2"/>
    <property type="match status" value="1"/>
</dbReference>
<feature type="region of interest" description="Disordered" evidence="2">
    <location>
        <begin position="1"/>
        <end position="74"/>
    </location>
</feature>
<feature type="compositionally biased region" description="Basic and acidic residues" evidence="2">
    <location>
        <begin position="1"/>
        <end position="10"/>
    </location>
</feature>
<feature type="compositionally biased region" description="Low complexity" evidence="2">
    <location>
        <begin position="61"/>
        <end position="74"/>
    </location>
</feature>
<keyword evidence="1" id="KW-0863">Zinc-finger</keyword>
<feature type="compositionally biased region" description="Basic and acidic residues" evidence="2">
    <location>
        <begin position="42"/>
        <end position="54"/>
    </location>
</feature>
<sequence length="271" mass="28981">MSERETRDFMSVDSFSQLPFIRPAPREKPSSASAIRLFGIEVPHEPDSEEDPSRDPNATANPNSSSNGNGSSGESGRKFECHYCCRHFPTSQALGGHQNAHKRERQHAKRAQFQSAMAAHHPSTAEGHHMYAFLNYHRLGSVPTAARFAFDPPASHHYPSWNSPSTTSSSAGTRFYGGLGSVSQPINGSPLPGLWRLPTVVHGGAGVGLVHRDRATPLPLFGGEEPRVMGGGGGSVGLSTNIGSFPSTSSSTPPQSYESGVKENVSLDLHL</sequence>
<feature type="compositionally biased region" description="Low complexity" evidence="2">
    <location>
        <begin position="242"/>
        <end position="259"/>
    </location>
</feature>
<evidence type="ECO:0000259" key="3">
    <source>
        <dbReference type="PROSITE" id="PS50157"/>
    </source>
</evidence>
<feature type="region of interest" description="Disordered" evidence="2">
    <location>
        <begin position="92"/>
        <end position="111"/>
    </location>
</feature>
<dbReference type="RefSeq" id="XP_008798912.1">
    <property type="nucleotide sequence ID" value="XM_008800690.4"/>
</dbReference>
<dbReference type="AlphaFoldDB" id="A0A8B7CGL3"/>
<organism evidence="4 5">
    <name type="scientific">Phoenix dactylifera</name>
    <name type="common">Date palm</name>
    <dbReference type="NCBI Taxonomy" id="42345"/>
    <lineage>
        <taxon>Eukaryota</taxon>
        <taxon>Viridiplantae</taxon>
        <taxon>Streptophyta</taxon>
        <taxon>Embryophyta</taxon>
        <taxon>Tracheophyta</taxon>
        <taxon>Spermatophyta</taxon>
        <taxon>Magnoliopsida</taxon>
        <taxon>Liliopsida</taxon>
        <taxon>Arecaceae</taxon>
        <taxon>Coryphoideae</taxon>
        <taxon>Phoeniceae</taxon>
        <taxon>Phoenix</taxon>
    </lineage>
</organism>
<evidence type="ECO:0000313" key="5">
    <source>
        <dbReference type="RefSeq" id="XP_008798912.1"/>
    </source>
</evidence>
<proteinExistence type="predicted"/>
<gene>
    <name evidence="5" type="primary">LOC103713675</name>
</gene>
<dbReference type="GO" id="GO:0009739">
    <property type="term" value="P:response to gibberellin"/>
    <property type="evidence" value="ECO:0007669"/>
    <property type="project" value="InterPro"/>
</dbReference>
<feature type="compositionally biased region" description="Basic residues" evidence="2">
    <location>
        <begin position="99"/>
        <end position="110"/>
    </location>
</feature>
<dbReference type="InterPro" id="IPR013087">
    <property type="entry name" value="Znf_C2H2_type"/>
</dbReference>
<evidence type="ECO:0000313" key="4">
    <source>
        <dbReference type="Proteomes" id="UP000228380"/>
    </source>
</evidence>
<dbReference type="GO" id="GO:0010090">
    <property type="term" value="P:trichome morphogenesis"/>
    <property type="evidence" value="ECO:0007669"/>
    <property type="project" value="InterPro"/>
</dbReference>
<protein>
    <submittedName>
        <fullName evidence="5">Zinc finger protein 8</fullName>
    </submittedName>
</protein>
<accession>A0A8B7CGL3</accession>